<keyword evidence="1" id="KW-1133">Transmembrane helix</keyword>
<keyword evidence="1" id="KW-0812">Transmembrane</keyword>
<feature type="transmembrane region" description="Helical" evidence="1">
    <location>
        <begin position="177"/>
        <end position="198"/>
    </location>
</feature>
<organism evidence="2 3">
    <name type="scientific">Klebsiella michiganensis</name>
    <dbReference type="NCBI Taxonomy" id="1134687"/>
    <lineage>
        <taxon>Bacteria</taxon>
        <taxon>Pseudomonadati</taxon>
        <taxon>Pseudomonadota</taxon>
        <taxon>Gammaproteobacteria</taxon>
        <taxon>Enterobacterales</taxon>
        <taxon>Enterobacteriaceae</taxon>
        <taxon>Klebsiella/Raoultella group</taxon>
        <taxon>Klebsiella</taxon>
    </lineage>
</organism>
<dbReference type="Proteomes" id="UP001175817">
    <property type="component" value="Unassembled WGS sequence"/>
</dbReference>
<dbReference type="RefSeq" id="WP_064375861.1">
    <property type="nucleotide sequence ID" value="NZ_CABGLD010000001.1"/>
</dbReference>
<name>A0AB35W964_9ENTR</name>
<feature type="transmembrane region" description="Helical" evidence="1">
    <location>
        <begin position="20"/>
        <end position="39"/>
    </location>
</feature>
<feature type="transmembrane region" description="Helical" evidence="1">
    <location>
        <begin position="97"/>
        <end position="118"/>
    </location>
</feature>
<evidence type="ECO:0000256" key="1">
    <source>
        <dbReference type="SAM" id="Phobius"/>
    </source>
</evidence>
<evidence type="ECO:0000313" key="3">
    <source>
        <dbReference type="Proteomes" id="UP001175817"/>
    </source>
</evidence>
<keyword evidence="1" id="KW-0472">Membrane</keyword>
<protein>
    <submittedName>
        <fullName evidence="2">Uncharacterized protein</fullName>
    </submittedName>
</protein>
<feature type="transmembrane region" description="Helical" evidence="1">
    <location>
        <begin position="59"/>
        <end position="85"/>
    </location>
</feature>
<reference evidence="2" key="1">
    <citation type="journal article" date="2023" name="Nat. Commun.">
        <title>Genomic dissection of endemic carbapenem resistance reveals metallo-beta-lactamase dissemination through clonal, plasmid and integron transfer.</title>
        <authorList>
            <person name="Macesic N."/>
            <person name="Hawkey J."/>
            <person name="Vezina B."/>
            <person name="Wisniewski J.A."/>
            <person name="Cottingham H."/>
            <person name="Blakeway L.V."/>
            <person name="Harshegyi T."/>
            <person name="Pragastis K."/>
            <person name="Badoordeen G.Z."/>
            <person name="Dennison A."/>
            <person name="Spelman D.W."/>
            <person name="Jenney A.W.J."/>
            <person name="Peleg A.Y."/>
        </authorList>
    </citation>
    <scope>NUCLEOTIDE SEQUENCE</scope>
    <source>
        <strain evidence="2">CPO078</strain>
    </source>
</reference>
<gene>
    <name evidence="2" type="ORF">QAB24_009480</name>
</gene>
<reference evidence="2" key="2">
    <citation type="submission" date="2024-01" db="EMBL/GenBank/DDBJ databases">
        <authorList>
            <person name="Macesic N."/>
        </authorList>
    </citation>
    <scope>NUCLEOTIDE SEQUENCE</scope>
    <source>
        <strain evidence="2">CPO078</strain>
    </source>
</reference>
<dbReference type="EMBL" id="JARTTH020000001">
    <property type="protein sequence ID" value="MEC6050736.1"/>
    <property type="molecule type" value="Genomic_DNA"/>
</dbReference>
<feature type="transmembrane region" description="Helical" evidence="1">
    <location>
        <begin position="138"/>
        <end position="156"/>
    </location>
</feature>
<comment type="caution">
    <text evidence="2">The sequence shown here is derived from an EMBL/GenBank/DDBJ whole genome shotgun (WGS) entry which is preliminary data.</text>
</comment>
<accession>A0AB35W964</accession>
<feature type="transmembrane region" description="Helical" evidence="1">
    <location>
        <begin position="210"/>
        <end position="232"/>
    </location>
</feature>
<evidence type="ECO:0000313" key="2">
    <source>
        <dbReference type="EMBL" id="MEC6050736.1"/>
    </source>
</evidence>
<proteinExistence type="predicted"/>
<dbReference type="AlphaFoldDB" id="A0AB35W964"/>
<sequence length="401" mass="45310">MSNNKLEEIKSLLAPLSKIIINLIPYTTIVSGVIIWTYLKNIDRMDLFVDALSLNAGLISLLFSALFLSVFISIALVLPSYILILFKINNNTNDSDLTSATPVFSLLLSIAFLCLVFLPYTGFVERWLNGKKLSIEEIIFIIFIAIVIIYCIGTIINDDFSSKNSKPKVFFKKVAYTTLKIFILFISTLSISIPVSLLLRASKGEDTTSILFALLFMIIFSFFTFLPAMVFYRNIEKQRINKIDESVFKNIRNCSFTVIFSIFSIIFIFPGISNVFVYSSLSSIGLIDKKPHYFKVSGESYKPAMFPASIWKTQTPSDMGNDFYIKGANLFSAGSTNLICPMYIVNLRDSAYENDFSALTPNNNEKKINYLKKMTKTCVVLDDPDVRLWDTLFDAAGQIKK</sequence>
<feature type="transmembrane region" description="Helical" evidence="1">
    <location>
        <begin position="253"/>
        <end position="272"/>
    </location>
</feature>